<sequence length="333" mass="37629">MAQPLVRTETDTAPVKTGGRWPRRGSGPALPHPDRRGLPARVWKERSAYVFLMPGMLIFSVFTLAALVFAVYLTFHRWSIIEPDKPFVGLANYRDMIHDERFIESVLNTIYFSGASVPLSMGTGLLLALLLNLPLRMRGLFRMAFYLPVVTPFVVSAILWKWLYNGDYGLFNYYLLQAHIIDDPLLWLSDKNLAMPAVVLMSVWAGAGFSMVVYLAGLQAIPRELYEAARIDGAGAWQRLRYVTIPALRPTTLFLLVMGIISSLQVFTQIFVMTSGGPVNKTTTMVYYMYLWAFKYFDMGYASTLAFALFLMLLVFTALQLRLSRRESGAWAA</sequence>
<protein>
    <submittedName>
        <fullName evidence="10">Sugar ABC transporter permease</fullName>
    </submittedName>
</protein>
<evidence type="ECO:0000313" key="10">
    <source>
        <dbReference type="EMBL" id="TDC02622.1"/>
    </source>
</evidence>
<keyword evidence="11" id="KW-1185">Reference proteome</keyword>
<comment type="caution">
    <text evidence="10">The sequence shown here is derived from an EMBL/GenBank/DDBJ whole genome shotgun (WGS) entry which is preliminary data.</text>
</comment>
<proteinExistence type="inferred from homology"/>
<reference evidence="10 11" key="1">
    <citation type="submission" date="2019-02" db="EMBL/GenBank/DDBJ databases">
        <title>Draft genome sequences of novel Actinobacteria.</title>
        <authorList>
            <person name="Sahin N."/>
            <person name="Ay H."/>
            <person name="Saygin H."/>
        </authorList>
    </citation>
    <scope>NUCLEOTIDE SEQUENCE [LARGE SCALE GENOMIC DNA]</scope>
    <source>
        <strain evidence="10 11">KC201</strain>
    </source>
</reference>
<comment type="subcellular location">
    <subcellularLocation>
        <location evidence="1 7">Cell membrane</location>
        <topology evidence="1 7">Multi-pass membrane protein</topology>
    </subcellularLocation>
</comment>
<dbReference type="Pfam" id="PF00528">
    <property type="entry name" value="BPD_transp_1"/>
    <property type="match status" value="1"/>
</dbReference>
<dbReference type="InterPro" id="IPR000515">
    <property type="entry name" value="MetI-like"/>
</dbReference>
<dbReference type="InterPro" id="IPR051393">
    <property type="entry name" value="ABC_transporter_permease"/>
</dbReference>
<dbReference type="OrthoDB" id="34224at2"/>
<feature type="transmembrane region" description="Helical" evidence="7">
    <location>
        <begin position="48"/>
        <end position="75"/>
    </location>
</feature>
<evidence type="ECO:0000256" key="2">
    <source>
        <dbReference type="ARBA" id="ARBA00022448"/>
    </source>
</evidence>
<dbReference type="Gene3D" id="1.10.3720.10">
    <property type="entry name" value="MetI-like"/>
    <property type="match status" value="1"/>
</dbReference>
<dbReference type="PANTHER" id="PTHR30193">
    <property type="entry name" value="ABC TRANSPORTER PERMEASE PROTEIN"/>
    <property type="match status" value="1"/>
</dbReference>
<feature type="transmembrane region" description="Helical" evidence="7">
    <location>
        <begin position="110"/>
        <end position="131"/>
    </location>
</feature>
<dbReference type="GO" id="GO:0055085">
    <property type="term" value="P:transmembrane transport"/>
    <property type="evidence" value="ECO:0007669"/>
    <property type="project" value="InterPro"/>
</dbReference>
<evidence type="ECO:0000259" key="9">
    <source>
        <dbReference type="PROSITE" id="PS50928"/>
    </source>
</evidence>
<feature type="transmembrane region" description="Helical" evidence="7">
    <location>
        <begin position="253"/>
        <end position="279"/>
    </location>
</feature>
<feature type="transmembrane region" description="Helical" evidence="7">
    <location>
        <begin position="143"/>
        <end position="163"/>
    </location>
</feature>
<evidence type="ECO:0000256" key="6">
    <source>
        <dbReference type="ARBA" id="ARBA00023136"/>
    </source>
</evidence>
<dbReference type="Proteomes" id="UP000295157">
    <property type="component" value="Unassembled WGS sequence"/>
</dbReference>
<dbReference type="RefSeq" id="WP_132336970.1">
    <property type="nucleotide sequence ID" value="NZ_SMJZ01000132.1"/>
</dbReference>
<feature type="domain" description="ABC transmembrane type-1" evidence="9">
    <location>
        <begin position="106"/>
        <end position="320"/>
    </location>
</feature>
<evidence type="ECO:0000256" key="4">
    <source>
        <dbReference type="ARBA" id="ARBA00022692"/>
    </source>
</evidence>
<feature type="region of interest" description="Disordered" evidence="8">
    <location>
        <begin position="1"/>
        <end position="33"/>
    </location>
</feature>
<evidence type="ECO:0000256" key="7">
    <source>
        <dbReference type="RuleBase" id="RU363032"/>
    </source>
</evidence>
<comment type="similarity">
    <text evidence="7">Belongs to the binding-protein-dependent transport system permease family.</text>
</comment>
<dbReference type="AlphaFoldDB" id="A0A4R4N874"/>
<evidence type="ECO:0000256" key="3">
    <source>
        <dbReference type="ARBA" id="ARBA00022475"/>
    </source>
</evidence>
<evidence type="ECO:0000256" key="8">
    <source>
        <dbReference type="SAM" id="MobiDB-lite"/>
    </source>
</evidence>
<dbReference type="EMBL" id="SMJZ01000132">
    <property type="protein sequence ID" value="TDC02622.1"/>
    <property type="molecule type" value="Genomic_DNA"/>
</dbReference>
<name>A0A4R4N874_9ACTN</name>
<gene>
    <name evidence="10" type="ORF">E1267_28965</name>
</gene>
<feature type="transmembrane region" description="Helical" evidence="7">
    <location>
        <begin position="193"/>
        <end position="216"/>
    </location>
</feature>
<organism evidence="10 11">
    <name type="scientific">Nonomuraea longispora</name>
    <dbReference type="NCBI Taxonomy" id="1848320"/>
    <lineage>
        <taxon>Bacteria</taxon>
        <taxon>Bacillati</taxon>
        <taxon>Actinomycetota</taxon>
        <taxon>Actinomycetes</taxon>
        <taxon>Streptosporangiales</taxon>
        <taxon>Streptosporangiaceae</taxon>
        <taxon>Nonomuraea</taxon>
    </lineage>
</organism>
<evidence type="ECO:0000256" key="1">
    <source>
        <dbReference type="ARBA" id="ARBA00004651"/>
    </source>
</evidence>
<keyword evidence="6 7" id="KW-0472">Membrane</keyword>
<keyword evidence="4 7" id="KW-0812">Transmembrane</keyword>
<evidence type="ECO:0000313" key="11">
    <source>
        <dbReference type="Proteomes" id="UP000295157"/>
    </source>
</evidence>
<keyword evidence="5 7" id="KW-1133">Transmembrane helix</keyword>
<dbReference type="GO" id="GO:0005886">
    <property type="term" value="C:plasma membrane"/>
    <property type="evidence" value="ECO:0007669"/>
    <property type="project" value="UniProtKB-SubCell"/>
</dbReference>
<dbReference type="SUPFAM" id="SSF161098">
    <property type="entry name" value="MetI-like"/>
    <property type="match status" value="1"/>
</dbReference>
<dbReference type="InterPro" id="IPR035906">
    <property type="entry name" value="MetI-like_sf"/>
</dbReference>
<feature type="transmembrane region" description="Helical" evidence="7">
    <location>
        <begin position="299"/>
        <end position="319"/>
    </location>
</feature>
<keyword evidence="2 7" id="KW-0813">Transport</keyword>
<evidence type="ECO:0000256" key="5">
    <source>
        <dbReference type="ARBA" id="ARBA00022989"/>
    </source>
</evidence>
<dbReference type="PROSITE" id="PS50928">
    <property type="entry name" value="ABC_TM1"/>
    <property type="match status" value="1"/>
</dbReference>
<dbReference type="PANTHER" id="PTHR30193:SF37">
    <property type="entry name" value="INNER MEMBRANE ABC TRANSPORTER PERMEASE PROTEIN YCJO"/>
    <property type="match status" value="1"/>
</dbReference>
<dbReference type="CDD" id="cd06261">
    <property type="entry name" value="TM_PBP2"/>
    <property type="match status" value="1"/>
</dbReference>
<accession>A0A4R4N874</accession>
<keyword evidence="3" id="KW-1003">Cell membrane</keyword>